<evidence type="ECO:0000256" key="14">
    <source>
        <dbReference type="PROSITE-ProRule" id="PRU00103"/>
    </source>
</evidence>
<evidence type="ECO:0000256" key="1">
    <source>
        <dbReference type="ARBA" id="ARBA00004514"/>
    </source>
</evidence>
<evidence type="ECO:0000256" key="13">
    <source>
        <dbReference type="ARBA" id="ARBA00050045"/>
    </source>
</evidence>
<reference evidence="19 20" key="1">
    <citation type="journal article" date="2018" name="Evol. Lett.">
        <title>Horizontal gene cluster transfer increased hallucinogenic mushroom diversity.</title>
        <authorList>
            <person name="Reynolds H.T."/>
            <person name="Vijayakumar V."/>
            <person name="Gluck-Thaler E."/>
            <person name="Korotkin H.B."/>
            <person name="Matheny P.B."/>
            <person name="Slot J.C."/>
        </authorList>
    </citation>
    <scope>NUCLEOTIDE SEQUENCE [LARGE SCALE GENOMIC DNA]</scope>
    <source>
        <strain evidence="19 20">2629</strain>
    </source>
</reference>
<evidence type="ECO:0000256" key="3">
    <source>
        <dbReference type="ARBA" id="ARBA00011054"/>
    </source>
</evidence>
<comment type="caution">
    <text evidence="19">The sequence shown here is derived from an EMBL/GenBank/DDBJ whole genome shotgun (WGS) entry which is preliminary data.</text>
</comment>
<dbReference type="InterPro" id="IPR023779">
    <property type="entry name" value="Chromodomain_CS"/>
</dbReference>
<dbReference type="FunCoup" id="A0A409VDF9">
    <property type="interactions" value="21"/>
</dbReference>
<evidence type="ECO:0000259" key="18">
    <source>
        <dbReference type="PROSITE" id="PS50893"/>
    </source>
</evidence>
<dbReference type="InterPro" id="IPR000953">
    <property type="entry name" value="Chromo/chromo_shadow_dom"/>
</dbReference>
<dbReference type="InterPro" id="IPR003439">
    <property type="entry name" value="ABC_transporter-like_ATP-bd"/>
</dbReference>
<dbReference type="GO" id="GO:0016887">
    <property type="term" value="F:ATP hydrolysis activity"/>
    <property type="evidence" value="ECO:0007669"/>
    <property type="project" value="InterPro"/>
</dbReference>
<dbReference type="Proteomes" id="UP000284842">
    <property type="component" value="Unassembled WGS sequence"/>
</dbReference>
<dbReference type="FunFam" id="2.40.50.990:FF:000002">
    <property type="entry name" value="mRNA export factor elf1"/>
    <property type="match status" value="1"/>
</dbReference>
<dbReference type="InterPro" id="IPR027417">
    <property type="entry name" value="P-loop_NTPase"/>
</dbReference>
<feature type="repeat" description="HEAT" evidence="14">
    <location>
        <begin position="663"/>
        <end position="701"/>
    </location>
</feature>
<dbReference type="Gene3D" id="2.40.50.990">
    <property type="match status" value="1"/>
</dbReference>
<dbReference type="SUPFAM" id="SSF52540">
    <property type="entry name" value="P-loop containing nucleoside triphosphate hydrolases"/>
    <property type="match status" value="2"/>
</dbReference>
<dbReference type="GO" id="GO:0003746">
    <property type="term" value="F:translation elongation factor activity"/>
    <property type="evidence" value="ECO:0007669"/>
    <property type="project" value="UniProtKB-KW"/>
</dbReference>
<organism evidence="19 20">
    <name type="scientific">Panaeolus cyanescens</name>
    <dbReference type="NCBI Taxonomy" id="181874"/>
    <lineage>
        <taxon>Eukaryota</taxon>
        <taxon>Fungi</taxon>
        <taxon>Dikarya</taxon>
        <taxon>Basidiomycota</taxon>
        <taxon>Agaricomycotina</taxon>
        <taxon>Agaricomycetes</taxon>
        <taxon>Agaricomycetidae</taxon>
        <taxon>Agaricales</taxon>
        <taxon>Agaricineae</taxon>
        <taxon>Galeropsidaceae</taxon>
        <taxon>Panaeolus</taxon>
    </lineage>
</organism>
<dbReference type="PROSITE" id="PS50013">
    <property type="entry name" value="CHROMO_2"/>
    <property type="match status" value="1"/>
</dbReference>
<dbReference type="FunFam" id="1.25.10.10:FF:000076">
    <property type="entry name" value="Elongation factor 3"/>
    <property type="match status" value="1"/>
</dbReference>
<keyword evidence="9" id="KW-0067">ATP-binding</keyword>
<evidence type="ECO:0000256" key="7">
    <source>
        <dbReference type="ARBA" id="ARBA00022768"/>
    </source>
</evidence>
<evidence type="ECO:0000256" key="11">
    <source>
        <dbReference type="ARBA" id="ARBA00049360"/>
    </source>
</evidence>
<evidence type="ECO:0000256" key="8">
    <source>
        <dbReference type="ARBA" id="ARBA00022801"/>
    </source>
</evidence>
<evidence type="ECO:0000256" key="4">
    <source>
        <dbReference type="ARBA" id="ARBA00022490"/>
    </source>
</evidence>
<dbReference type="PROSITE" id="PS00211">
    <property type="entry name" value="ABC_TRANSPORTER_1"/>
    <property type="match status" value="1"/>
</dbReference>
<keyword evidence="7" id="KW-0648">Protein biosynthesis</keyword>
<gene>
    <name evidence="19" type="ORF">CVT24_006160</name>
</gene>
<evidence type="ECO:0000256" key="15">
    <source>
        <dbReference type="SAM" id="MobiDB-lite"/>
    </source>
</evidence>
<evidence type="ECO:0000256" key="6">
    <source>
        <dbReference type="ARBA" id="ARBA00022741"/>
    </source>
</evidence>
<evidence type="ECO:0000256" key="16">
    <source>
        <dbReference type="SAM" id="Phobius"/>
    </source>
</evidence>
<keyword evidence="16" id="KW-0472">Membrane</keyword>
<evidence type="ECO:0000256" key="9">
    <source>
        <dbReference type="ARBA" id="ARBA00022840"/>
    </source>
</evidence>
<feature type="domain" description="ABC transporter" evidence="18">
    <location>
        <begin position="1104"/>
        <end position="1398"/>
    </location>
</feature>
<keyword evidence="7" id="KW-0251">Elongation factor</keyword>
<dbReference type="InterPro" id="IPR017871">
    <property type="entry name" value="ABC_transporter-like_CS"/>
</dbReference>
<comment type="pathway">
    <text evidence="2">Protein biosynthesis; polypeptide chain elongation.</text>
</comment>
<name>A0A409VDF9_9AGAR</name>
<feature type="compositionally biased region" description="Polar residues" evidence="15">
    <location>
        <begin position="1395"/>
        <end position="1410"/>
    </location>
</feature>
<keyword evidence="10" id="KW-0694">RNA-binding</keyword>
<dbReference type="InterPro" id="IPR021133">
    <property type="entry name" value="HEAT_type_2"/>
</dbReference>
<dbReference type="PROSITE" id="PS50893">
    <property type="entry name" value="ABC_TRANSPORTER_2"/>
    <property type="match status" value="2"/>
</dbReference>
<dbReference type="InterPro" id="IPR023780">
    <property type="entry name" value="Chromo_domain"/>
</dbReference>
<dbReference type="SUPFAM" id="SSF69593">
    <property type="entry name" value="Glycerol-3-phosphate (1)-acyltransferase"/>
    <property type="match status" value="1"/>
</dbReference>
<sequence>MPQGTPASWSYILIRLLFRFVLKIFYGTIVVENVDLIPKTGRPCIVCANHSNSLTDALLLVTSIPPKKRNMLRLTAKATQFGHRTFTSWLIESAGTVPIKRRKDYAEGGADNSEVMERLMQVLELGDAGNPELVAPVDFANIRDLTGRLQDIIGSGTLDSPSWDLIRTAKIAARMYAPLGTFMSLGDHVRLIRTFLEAFKAAYDPQSDLSEHRRRDTQDLQEKLKVYQDQLVKLGVKDDRIRRPLRRSTIVSRMLLRLIWSICLFAISAPGLVLWVPVFGTTYFAVRNFKKTGPVFDTWDEIAQYKLTYGLASGICVWIFMVILTWPFAMVTTFLIPALMWMTLRWLEDAVSAFRAFTALLKLLSVGKTTLKEMNETRKGLYSDVMNLAVEHLELPEDPERHFLEAGGKHKGRVRAMAEAPTTSPFPPLFDALRTAPTAPDAKAAADKIAREVAKIGPHSLDQYHVLKTLHEFATNKKSGYERESAAIGFQSFAVILGAPYAPLLLPSLSVIFELYMDKGEVVRQAAAAATKSILKLFPPEATRVVFRQLESILENGKWRTKVGVLESFKQFTTSARDAVAEELAHTLPKIEAAMHDTKQEVSSAAIKCATALCSTLANADLIPHIPILVKCMANPDSVPACIKSLSNTTFVAEVQAPALAVLVPLLLRALNDRSMEVQRRTVVVIDNLVKLVRNPKVAATYLSSLVEGVQKIATGAAFPEVRAFGETALKTLLKSGASADGPPATHRDIAAEVSQVLSTLKSHLPEELAIVAPTLPNAPKFVKYPSLTTSLNFQASLALDLIYNRNFDDIKPWLRCIGVYMSVWLNDEKSTAFTESVRSHYLAIDREKYPVDDLDDSAEGEVLCNTLFSLAYGALLLLSHTTLRLIRGRRYGILGTNGSGKSTLMKQLRDGKVENFPPQSQLRCVMVEHSLQGEDGSLSVLDFIAADPALANVSREKIRAQLQEVGFDDARQADIVGGLSGGWKMKLELARAMLYNADLLLLDEPTNHADQLDRNSVKWLEDYLKAQKNVTCLIVSHDSGFLDNITTDIIHYESKKASIIRITFVEKHPEAKSYYTLAATSVKFSFPPPGSLMGVRSNTRAILKLSNCTFTYPGRSTPSLYNVSCALSLSSRVGVVGPNGAGKSTLIKLLTGETIPQEERHLEKTPIGYIQWRFQDGHDRELLEKATRVLTPEEQKILDQEWVGKDGSKRKLELIMGRQKLKKTFQYEIKWRGLDHRYNTWVPRDDLLKKGFTKIVQQFDDLESSREGAGSRDTSAHLVRKHLEDIGLDGDIAQYNEINGLSGGQKIKLVIAACLWNNPQICILDEPSNFLDREALGGLAVAIKEWSGAVVIISHNHEFVSSLCPEIWNVENGRMVQKGKTAVLEDFVEKTPRGSGTNTPARSRLQTPIASVAGTPAGSGAEEAGAAKPVVKKKKKLTRNQMKAQEERRRLRKLRWLSEGGPKPEDTDSDVDP</sequence>
<dbReference type="PROSITE" id="PS00598">
    <property type="entry name" value="CHROMO_1"/>
    <property type="match status" value="1"/>
</dbReference>
<comment type="subcellular location">
    <subcellularLocation>
        <location evidence="1">Cytoplasm</location>
        <location evidence="1">Cytosol</location>
    </subcellularLocation>
</comment>
<comment type="similarity">
    <text evidence="3">Belongs to the ABC transporter superfamily. ABCF family. EF3 subfamily.</text>
</comment>
<evidence type="ECO:0000313" key="20">
    <source>
        <dbReference type="Proteomes" id="UP000284842"/>
    </source>
</evidence>
<dbReference type="InterPro" id="IPR003593">
    <property type="entry name" value="AAA+_ATPase"/>
</dbReference>
<feature type="transmembrane region" description="Helical" evidence="16">
    <location>
        <begin position="255"/>
        <end position="278"/>
    </location>
</feature>
<dbReference type="InterPro" id="IPR050611">
    <property type="entry name" value="ABCF"/>
</dbReference>
<keyword evidence="16" id="KW-1133">Transmembrane helix</keyword>
<feature type="transmembrane region" description="Helical" evidence="16">
    <location>
        <begin position="309"/>
        <end position="336"/>
    </location>
</feature>
<dbReference type="Gene3D" id="1.25.10.10">
    <property type="entry name" value="Leucine-rich Repeat Variant"/>
    <property type="match status" value="1"/>
</dbReference>
<evidence type="ECO:0000256" key="2">
    <source>
        <dbReference type="ARBA" id="ARBA00004815"/>
    </source>
</evidence>
<dbReference type="Pfam" id="PF24984">
    <property type="entry name" value="HEAT_EF3_GNC1"/>
    <property type="match status" value="1"/>
</dbReference>
<keyword evidence="4" id="KW-0963">Cytoplasm</keyword>
<dbReference type="SMART" id="SM00298">
    <property type="entry name" value="CHROMO"/>
    <property type="match status" value="1"/>
</dbReference>
<evidence type="ECO:0000256" key="5">
    <source>
        <dbReference type="ARBA" id="ARBA00022737"/>
    </source>
</evidence>
<dbReference type="STRING" id="181874.A0A409VDF9"/>
<keyword evidence="6" id="KW-0547">Nucleotide-binding</keyword>
<proteinExistence type="inferred from homology"/>
<dbReference type="GO" id="GO:0003723">
    <property type="term" value="F:RNA binding"/>
    <property type="evidence" value="ECO:0007669"/>
    <property type="project" value="UniProtKB-KW"/>
</dbReference>
<dbReference type="GO" id="GO:0005524">
    <property type="term" value="F:ATP binding"/>
    <property type="evidence" value="ECO:0007669"/>
    <property type="project" value="UniProtKB-KW"/>
</dbReference>
<accession>A0A409VDF9</accession>
<keyword evidence="16" id="KW-0812">Transmembrane</keyword>
<dbReference type="Pfam" id="PF00385">
    <property type="entry name" value="Chromo"/>
    <property type="match status" value="1"/>
</dbReference>
<dbReference type="InterPro" id="IPR047038">
    <property type="entry name" value="eEF3_chromodomain-like_sf"/>
</dbReference>
<dbReference type="CDD" id="cd03221">
    <property type="entry name" value="ABCF_EF-3"/>
    <property type="match status" value="1"/>
</dbReference>
<feature type="domain" description="Chromo" evidence="17">
    <location>
        <begin position="1211"/>
        <end position="1272"/>
    </location>
</feature>
<dbReference type="OrthoDB" id="2110130at2759"/>
<evidence type="ECO:0000256" key="10">
    <source>
        <dbReference type="ARBA" id="ARBA00022884"/>
    </source>
</evidence>
<evidence type="ECO:0000256" key="12">
    <source>
        <dbReference type="ARBA" id="ARBA00050030"/>
    </source>
</evidence>
<dbReference type="EMBL" id="NHTK01006135">
    <property type="protein sequence ID" value="PPQ62920.1"/>
    <property type="molecule type" value="Genomic_DNA"/>
</dbReference>
<evidence type="ECO:0000313" key="19">
    <source>
        <dbReference type="EMBL" id="PPQ62920.1"/>
    </source>
</evidence>
<dbReference type="SMART" id="SM00382">
    <property type="entry name" value="AAA"/>
    <property type="match status" value="2"/>
</dbReference>
<feature type="compositionally biased region" description="Low complexity" evidence="15">
    <location>
        <begin position="1414"/>
        <end position="1430"/>
    </location>
</feature>
<dbReference type="InParanoid" id="A0A409VDF9"/>
<dbReference type="Gene3D" id="3.40.50.300">
    <property type="entry name" value="P-loop containing nucleotide triphosphate hydrolases"/>
    <property type="match status" value="2"/>
</dbReference>
<dbReference type="PANTHER" id="PTHR19211">
    <property type="entry name" value="ATP-BINDING TRANSPORT PROTEIN-RELATED"/>
    <property type="match status" value="1"/>
</dbReference>
<keyword evidence="5" id="KW-0677">Repeat</keyword>
<keyword evidence="20" id="KW-1185">Reference proteome</keyword>
<dbReference type="SUPFAM" id="SSF48371">
    <property type="entry name" value="ARM repeat"/>
    <property type="match status" value="1"/>
</dbReference>
<feature type="domain" description="ABC transporter" evidence="18">
    <location>
        <begin position="863"/>
        <end position="1088"/>
    </location>
</feature>
<dbReference type="InterPro" id="IPR016024">
    <property type="entry name" value="ARM-type_fold"/>
</dbReference>
<dbReference type="GO" id="GO:0005829">
    <property type="term" value="C:cytosol"/>
    <property type="evidence" value="ECO:0007669"/>
    <property type="project" value="UniProtKB-SubCell"/>
</dbReference>
<dbReference type="Pfam" id="PF24987">
    <property type="entry name" value="HEAT_EF3_N"/>
    <property type="match status" value="1"/>
</dbReference>
<evidence type="ECO:0000259" key="17">
    <source>
        <dbReference type="PROSITE" id="PS50013"/>
    </source>
</evidence>
<dbReference type="InterPro" id="IPR011989">
    <property type="entry name" value="ARM-like"/>
</dbReference>
<dbReference type="PROSITE" id="PS50077">
    <property type="entry name" value="HEAT_REPEAT"/>
    <property type="match status" value="1"/>
</dbReference>
<comment type="catalytic activity">
    <reaction evidence="11">
        <text>ATP + H2O = ADP + phosphate + H(+)</text>
        <dbReference type="Rhea" id="RHEA:13065"/>
        <dbReference type="ChEBI" id="CHEBI:15377"/>
        <dbReference type="ChEBI" id="CHEBI:15378"/>
        <dbReference type="ChEBI" id="CHEBI:30616"/>
        <dbReference type="ChEBI" id="CHEBI:43474"/>
        <dbReference type="ChEBI" id="CHEBI:456216"/>
    </reaction>
</comment>
<keyword evidence="8" id="KW-0378">Hydrolase</keyword>
<feature type="region of interest" description="Disordered" evidence="15">
    <location>
        <begin position="1391"/>
        <end position="1474"/>
    </location>
</feature>
<protein>
    <recommendedName>
        <fullName evidence="12">Elongation factor 3</fullName>
    </recommendedName>
    <alternativeName>
        <fullName evidence="13">Eukaryotic elongation factor 3</fullName>
    </alternativeName>
</protein>
<dbReference type="PANTHER" id="PTHR19211:SF14">
    <property type="entry name" value="ATP-BINDING CASSETTE SUB-FAMILY F MEMBER 1"/>
    <property type="match status" value="1"/>
</dbReference>
<dbReference type="Pfam" id="PF00005">
    <property type="entry name" value="ABC_tran"/>
    <property type="match status" value="2"/>
</dbReference>